<dbReference type="Gene3D" id="3.90.190.10">
    <property type="entry name" value="Protein tyrosine phosphatase superfamily"/>
    <property type="match status" value="1"/>
</dbReference>
<dbReference type="RefSeq" id="WP_028285463.1">
    <property type="nucleotide sequence ID" value="NZ_BMLF01000001.1"/>
</dbReference>
<reference evidence="2" key="2">
    <citation type="submission" date="2020-09" db="EMBL/GenBank/DDBJ databases">
        <authorList>
            <person name="Sun Q."/>
            <person name="Zhou Y."/>
        </authorList>
    </citation>
    <scope>NUCLEOTIDE SEQUENCE</scope>
    <source>
        <strain evidence="2">CGMCC 1.6293</strain>
    </source>
</reference>
<dbReference type="Pfam" id="PF04273">
    <property type="entry name" value="BLH_phosphatase"/>
    <property type="match status" value="1"/>
</dbReference>
<comment type="caution">
    <text evidence="2">The sequence shown here is derived from an EMBL/GenBank/DDBJ whole genome shotgun (WGS) entry which is preliminary data.</text>
</comment>
<dbReference type="InterPro" id="IPR005939">
    <property type="entry name" value="BLH_phosphatase-like"/>
</dbReference>
<evidence type="ECO:0000313" key="2">
    <source>
        <dbReference type="EMBL" id="GGL86240.1"/>
    </source>
</evidence>
<dbReference type="NCBIfam" id="TIGR01244">
    <property type="entry name" value="TIGR01244 family sulfur transferase"/>
    <property type="match status" value="1"/>
</dbReference>
<evidence type="ECO:0000259" key="1">
    <source>
        <dbReference type="Pfam" id="PF04273"/>
    </source>
</evidence>
<dbReference type="EMBL" id="BMLF01000001">
    <property type="protein sequence ID" value="GGL86240.1"/>
    <property type="molecule type" value="Genomic_DNA"/>
</dbReference>
<proteinExistence type="predicted"/>
<reference evidence="2" key="1">
    <citation type="journal article" date="2014" name="Int. J. Syst. Evol. Microbiol.">
        <title>Complete genome sequence of Corynebacterium casei LMG S-19264T (=DSM 44701T), isolated from a smear-ripened cheese.</title>
        <authorList>
            <consortium name="US DOE Joint Genome Institute (JGI-PGF)"/>
            <person name="Walter F."/>
            <person name="Albersmeier A."/>
            <person name="Kalinowski J."/>
            <person name="Ruckert C."/>
        </authorList>
    </citation>
    <scope>NUCLEOTIDE SEQUENCE</scope>
    <source>
        <strain evidence="2">CGMCC 1.6293</strain>
    </source>
</reference>
<evidence type="ECO:0000313" key="3">
    <source>
        <dbReference type="Proteomes" id="UP000649829"/>
    </source>
</evidence>
<dbReference type="SUPFAM" id="SSF52799">
    <property type="entry name" value="(Phosphotyrosine protein) phosphatases II"/>
    <property type="match status" value="1"/>
</dbReference>
<organism evidence="2 3">
    <name type="scientific">Pseudooceanicola nanhaiensis</name>
    <dbReference type="NCBI Taxonomy" id="375761"/>
    <lineage>
        <taxon>Bacteria</taxon>
        <taxon>Pseudomonadati</taxon>
        <taxon>Pseudomonadota</taxon>
        <taxon>Alphaproteobacteria</taxon>
        <taxon>Rhodobacterales</taxon>
        <taxon>Paracoccaceae</taxon>
        <taxon>Pseudooceanicola</taxon>
    </lineage>
</organism>
<dbReference type="CDD" id="cd14503">
    <property type="entry name" value="PTP-bact"/>
    <property type="match status" value="1"/>
</dbReference>
<protein>
    <submittedName>
        <fullName evidence="2">TIGR01244 family protein</fullName>
    </submittedName>
</protein>
<sequence>MDIRPVTPRYAVSPQIAPEDVAAIKEAGFTRIICNRPDAENPPEYQAAAVEAAAQEAGIDFVTLPLTYPTMTPERIAEHMAAIEDAPGPVLAYCASGTRCTTVWALGRATAGDAPDELIAAAAKAGYDLNQLRPRLDELSAG</sequence>
<dbReference type="GO" id="GO:0016787">
    <property type="term" value="F:hydrolase activity"/>
    <property type="evidence" value="ECO:0007669"/>
    <property type="project" value="InterPro"/>
</dbReference>
<feature type="domain" description="Beta-lactamase hydrolase-like protein phosphatase-like" evidence="1">
    <location>
        <begin position="2"/>
        <end position="110"/>
    </location>
</feature>
<name>A0A917WB68_9RHOB</name>
<dbReference type="AlphaFoldDB" id="A0A917WB68"/>
<dbReference type="InterPro" id="IPR029021">
    <property type="entry name" value="Prot-tyrosine_phosphatase-like"/>
</dbReference>
<dbReference type="Proteomes" id="UP000649829">
    <property type="component" value="Unassembled WGS sequence"/>
</dbReference>
<gene>
    <name evidence="2" type="ORF">GCM10011534_05250</name>
</gene>
<accession>A0A917WB68</accession>
<keyword evidence="3" id="KW-1185">Reference proteome</keyword>